<feature type="compositionally biased region" description="Acidic residues" evidence="5">
    <location>
        <begin position="1059"/>
        <end position="1070"/>
    </location>
</feature>
<feature type="compositionally biased region" description="Low complexity" evidence="5">
    <location>
        <begin position="799"/>
        <end position="820"/>
    </location>
</feature>
<name>A0A835TD59_CHLIN</name>
<comment type="similarity">
    <text evidence="1">Belongs to the glycosyl hydrolase 3 family.</text>
</comment>
<dbReference type="InterPro" id="IPR017853">
    <property type="entry name" value="GH"/>
</dbReference>
<keyword evidence="2" id="KW-0732">Signal</keyword>
<evidence type="ECO:0000256" key="3">
    <source>
        <dbReference type="ARBA" id="ARBA00022801"/>
    </source>
</evidence>
<reference evidence="8" key="1">
    <citation type="journal article" date="2020" name="bioRxiv">
        <title>Comparative genomics of Chlamydomonas.</title>
        <authorList>
            <person name="Craig R.J."/>
            <person name="Hasan A.R."/>
            <person name="Ness R.W."/>
            <person name="Keightley P.D."/>
        </authorList>
    </citation>
    <scope>NUCLEOTIDE SEQUENCE</scope>
    <source>
        <strain evidence="8">SAG 7.73</strain>
    </source>
</reference>
<feature type="region of interest" description="Disordered" evidence="5">
    <location>
        <begin position="436"/>
        <end position="507"/>
    </location>
</feature>
<organism evidence="8 9">
    <name type="scientific">Chlamydomonas incerta</name>
    <dbReference type="NCBI Taxonomy" id="51695"/>
    <lineage>
        <taxon>Eukaryota</taxon>
        <taxon>Viridiplantae</taxon>
        <taxon>Chlorophyta</taxon>
        <taxon>core chlorophytes</taxon>
        <taxon>Chlorophyceae</taxon>
        <taxon>CS clade</taxon>
        <taxon>Chlamydomonadales</taxon>
        <taxon>Chlamydomonadaceae</taxon>
        <taxon>Chlamydomonas</taxon>
    </lineage>
</organism>
<evidence type="ECO:0000313" key="8">
    <source>
        <dbReference type="EMBL" id="KAG2436650.1"/>
    </source>
</evidence>
<feature type="region of interest" description="Disordered" evidence="5">
    <location>
        <begin position="799"/>
        <end position="826"/>
    </location>
</feature>
<proteinExistence type="inferred from homology"/>
<feature type="domain" description="Glycoside hydrolase family 3 N-terminal" evidence="6">
    <location>
        <begin position="145"/>
        <end position="419"/>
    </location>
</feature>
<dbReference type="PANTHER" id="PTHR42721">
    <property type="entry name" value="SUGAR HYDROLASE-RELATED"/>
    <property type="match status" value="1"/>
</dbReference>
<protein>
    <recommendedName>
        <fullName evidence="10">Fibronectin type III-like domain-containing protein</fullName>
    </recommendedName>
</protein>
<dbReference type="InterPro" id="IPR001764">
    <property type="entry name" value="Glyco_hydro_3_N"/>
</dbReference>
<dbReference type="Gene3D" id="3.40.50.1700">
    <property type="entry name" value="Glycoside hydrolase family 3 C-terminal domain"/>
    <property type="match status" value="1"/>
</dbReference>
<dbReference type="Proteomes" id="UP000650467">
    <property type="component" value="Unassembled WGS sequence"/>
</dbReference>
<feature type="compositionally biased region" description="Low complexity" evidence="5">
    <location>
        <begin position="486"/>
        <end position="499"/>
    </location>
</feature>
<keyword evidence="3" id="KW-0378">Hydrolase</keyword>
<evidence type="ECO:0000259" key="6">
    <source>
        <dbReference type="Pfam" id="PF00933"/>
    </source>
</evidence>
<gene>
    <name evidence="8" type="ORF">HXX76_006178</name>
</gene>
<feature type="compositionally biased region" description="Pro residues" evidence="5">
    <location>
        <begin position="860"/>
        <end position="869"/>
    </location>
</feature>
<feature type="compositionally biased region" description="Gly residues" evidence="5">
    <location>
        <begin position="997"/>
        <end position="1019"/>
    </location>
</feature>
<dbReference type="InterPro" id="IPR036881">
    <property type="entry name" value="Glyco_hydro_3_C_sf"/>
</dbReference>
<evidence type="ECO:0008006" key="10">
    <source>
        <dbReference type="Google" id="ProtNLM"/>
    </source>
</evidence>
<dbReference type="Pfam" id="PF01915">
    <property type="entry name" value="Glyco_hydro_3_C"/>
    <property type="match status" value="1"/>
</dbReference>
<feature type="region of interest" description="Disordered" evidence="5">
    <location>
        <begin position="527"/>
        <end position="554"/>
    </location>
</feature>
<dbReference type="GO" id="GO:0009044">
    <property type="term" value="F:xylan 1,4-beta-xylosidase activity"/>
    <property type="evidence" value="ECO:0007669"/>
    <property type="project" value="InterPro"/>
</dbReference>
<dbReference type="GO" id="GO:0045493">
    <property type="term" value="P:xylan catabolic process"/>
    <property type="evidence" value="ECO:0007669"/>
    <property type="project" value="InterPro"/>
</dbReference>
<dbReference type="EMBL" id="JAEHOC010000012">
    <property type="protein sequence ID" value="KAG2436650.1"/>
    <property type="molecule type" value="Genomic_DNA"/>
</dbReference>
<dbReference type="SUPFAM" id="SSF51445">
    <property type="entry name" value="(Trans)glycosidases"/>
    <property type="match status" value="1"/>
</dbReference>
<evidence type="ECO:0000256" key="1">
    <source>
        <dbReference type="ARBA" id="ARBA00005336"/>
    </source>
</evidence>
<dbReference type="OrthoDB" id="47059at2759"/>
<evidence type="ECO:0000256" key="2">
    <source>
        <dbReference type="ARBA" id="ARBA00022729"/>
    </source>
</evidence>
<feature type="region of interest" description="Disordered" evidence="5">
    <location>
        <begin position="997"/>
        <end position="1089"/>
    </location>
</feature>
<dbReference type="InterPro" id="IPR002772">
    <property type="entry name" value="Glyco_hydro_3_C"/>
</dbReference>
<feature type="compositionally biased region" description="Gly residues" evidence="5">
    <location>
        <begin position="925"/>
        <end position="947"/>
    </location>
</feature>
<feature type="compositionally biased region" description="Acidic residues" evidence="5">
    <location>
        <begin position="949"/>
        <end position="958"/>
    </location>
</feature>
<dbReference type="GO" id="GO:0031222">
    <property type="term" value="P:arabinan catabolic process"/>
    <property type="evidence" value="ECO:0007669"/>
    <property type="project" value="TreeGrafter"/>
</dbReference>
<dbReference type="Gene3D" id="3.20.20.300">
    <property type="entry name" value="Glycoside hydrolase, family 3, N-terminal domain"/>
    <property type="match status" value="1"/>
</dbReference>
<feature type="compositionally biased region" description="Basic residues" evidence="5">
    <location>
        <begin position="67"/>
        <end position="83"/>
    </location>
</feature>
<dbReference type="InterPro" id="IPR036962">
    <property type="entry name" value="Glyco_hydro_3_N_sf"/>
</dbReference>
<evidence type="ECO:0000259" key="7">
    <source>
        <dbReference type="Pfam" id="PF01915"/>
    </source>
</evidence>
<feature type="compositionally biased region" description="Low complexity" evidence="5">
    <location>
        <begin position="874"/>
        <end position="914"/>
    </location>
</feature>
<dbReference type="SUPFAM" id="SSF52279">
    <property type="entry name" value="Beta-D-glucan exohydrolase, C-terminal domain"/>
    <property type="match status" value="1"/>
</dbReference>
<feature type="domain" description="Glycoside hydrolase family 3 C-terminal" evidence="7">
    <location>
        <begin position="559"/>
        <end position="783"/>
    </location>
</feature>
<feature type="compositionally biased region" description="Low complexity" evidence="5">
    <location>
        <begin position="92"/>
        <end position="106"/>
    </location>
</feature>
<evidence type="ECO:0000256" key="4">
    <source>
        <dbReference type="ARBA" id="ARBA00023295"/>
    </source>
</evidence>
<keyword evidence="4" id="KW-0326">Glycosidase</keyword>
<accession>A0A835TD59</accession>
<feature type="compositionally biased region" description="Low complexity" evidence="5">
    <location>
        <begin position="439"/>
        <end position="454"/>
    </location>
</feature>
<feature type="region of interest" description="Disordered" evidence="5">
    <location>
        <begin position="856"/>
        <end position="958"/>
    </location>
</feature>
<dbReference type="AlphaFoldDB" id="A0A835TD59"/>
<evidence type="ECO:0000256" key="5">
    <source>
        <dbReference type="SAM" id="MobiDB-lite"/>
    </source>
</evidence>
<evidence type="ECO:0000313" key="9">
    <source>
        <dbReference type="Proteomes" id="UP000650467"/>
    </source>
</evidence>
<dbReference type="PANTHER" id="PTHR42721:SF3">
    <property type="entry name" value="BETA-D-XYLOSIDASE 5-RELATED"/>
    <property type="match status" value="1"/>
</dbReference>
<comment type="caution">
    <text evidence="8">The sequence shown here is derived from an EMBL/GenBank/DDBJ whole genome shotgun (WGS) entry which is preliminary data.</text>
</comment>
<keyword evidence="9" id="KW-1185">Reference proteome</keyword>
<dbReference type="GO" id="GO:0046556">
    <property type="term" value="F:alpha-L-arabinofuranosidase activity"/>
    <property type="evidence" value="ECO:0007669"/>
    <property type="project" value="TreeGrafter"/>
</dbReference>
<sequence length="1111" mass="112656">MLSGARALPRRWPRRWTETLFNNLVASVVLLLALAALATESAPLTTAVGRGGASLGLRAGGLGAGRHPQHQHRHQQQHPHPHPQPKQEAEEAAGAAAGGDPAADDGMLSACSAAAEGLLGRMSLEDKASQLSNESPALEHVGLPPFNWWTECLHGFYTSGADGSPPATHFPMPLALAASFNTDLVQRVYGAIADEAKAHNEAQVAAGRPPSALNCFTPNINLLRDPRWGRASEVYGEDPHLTGRMAVAAVRGLQGDHPFAVKVGATCKHFAAHSLEVSGGVTRHTWDAVVDSRDLRESYLPAFRACVAEGRAHSVMCAYNKVNGVPACAHPYLLRTTLNDAWGFGADPANFVVSDCGAVSDIALTHHWNDSLPAAAAEALTAGGLSLFCDNAAAAAVPQAVRSGLLAAAVVEGAARRMLMARCRLGILGAAQPNATTNSTDYSSGADTDTAASGTAGGSSSGSSAGGTLTRDEDAVIRNDGGSGASAGASASGAGAAASEPPHHGRAHARLAYEAALRSITLLVNRPPPGAAPGSRPVLPLQLPPPGNTTRSGPAPPLLAVLGPHADGALYYLGTYYGTPSHPVVTPLAALREALGGEAVSHTPCLTGVGAEPSDGLHTCTAAAAAAAVAAVVFVGGSSRNFACGDQQCTTITPVSESEGLDRGSLRLPGMQEELVRAVARSGVPVVVVAVAGGPLDLSPLLRLEGVAAVLAAPYGGQQAGYALASVLLGTSSPSGRLPATWLYDWYTGLADPTSMAMRPWPGRTYRYLQVPVLFPFGFGLSYTRFATTDMRVSDCGTGPTGTTAATAAASAARGRQAAGPHGGGGGGDAELCFRVELDILNVGRRASGHSVLLLLRRAPSPPPPPPPGGRLAGGTSAAAAAAGGEEPGAEPAARGGCRPCAAAQQRQQPGRAQQQRRRDLAQGPGPGRGSAGSDGAGAGSGAGASGWGDDEAAEADVEAAGDEFAEWGGERYGHPDTLAAHATAYHRLMADRLAGGGGSGAGGGGAAEGPGQGEGAGGGDDDDDPPPLRQLVAFGRLEDVSPGESRTLVLEARVPAEDWQEQEQEEGGQEEAAGGKGGGGARRGSRHRYEAHLQAGALCCPLPRPAVSGV</sequence>
<dbReference type="InterPro" id="IPR044993">
    <property type="entry name" value="BXL"/>
</dbReference>
<dbReference type="Pfam" id="PF00933">
    <property type="entry name" value="Glyco_hydro_3"/>
    <property type="match status" value="1"/>
</dbReference>
<feature type="region of interest" description="Disordered" evidence="5">
    <location>
        <begin position="58"/>
        <end position="107"/>
    </location>
</feature>